<reference evidence="8" key="2">
    <citation type="journal article" date="2023" name="ISME Commun">
        <title>Characterization of a bloom-associated alphaproteobacterial lineage, 'Candidatus Phycosocius': insights into freshwater algal-bacterial interactions.</title>
        <authorList>
            <person name="Tanabe Y."/>
            <person name="Yamaguchi H."/>
            <person name="Yoshida M."/>
            <person name="Kai A."/>
            <person name="Okazaki Y."/>
        </authorList>
    </citation>
    <scope>NUCLEOTIDE SEQUENCE</scope>
    <source>
        <strain evidence="8">BOTRYCO-1</strain>
    </source>
</reference>
<keyword evidence="4" id="KW-1015">Disulfide bond</keyword>
<dbReference type="InterPro" id="IPR011990">
    <property type="entry name" value="TPR-like_helical_dom_sf"/>
</dbReference>
<dbReference type="Gene3D" id="1.25.40.10">
    <property type="entry name" value="Tetratricopeptide repeat domain"/>
    <property type="match status" value="2"/>
</dbReference>
<dbReference type="Proteomes" id="UP001161064">
    <property type="component" value="Unassembled WGS sequence"/>
</dbReference>
<dbReference type="Gene3D" id="3.40.30.10">
    <property type="entry name" value="Glutaredoxin"/>
    <property type="match status" value="1"/>
</dbReference>
<evidence type="ECO:0000313" key="8">
    <source>
        <dbReference type="EMBL" id="GIU68021.1"/>
    </source>
</evidence>
<dbReference type="NCBIfam" id="TIGR01068">
    <property type="entry name" value="thioredoxin"/>
    <property type="match status" value="1"/>
</dbReference>
<evidence type="ECO:0000256" key="3">
    <source>
        <dbReference type="ARBA" id="ARBA00022982"/>
    </source>
</evidence>
<dbReference type="RefSeq" id="WP_284361546.1">
    <property type="nucleotide sequence ID" value="NZ_BPFZ01000017.1"/>
</dbReference>
<proteinExistence type="inferred from homology"/>
<dbReference type="SUPFAM" id="SSF48452">
    <property type="entry name" value="TPR-like"/>
    <property type="match status" value="1"/>
</dbReference>
<evidence type="ECO:0000256" key="1">
    <source>
        <dbReference type="ARBA" id="ARBA00008987"/>
    </source>
</evidence>
<name>A0ABQ4PY66_9PROT</name>
<dbReference type="InterPro" id="IPR013766">
    <property type="entry name" value="Thioredoxin_domain"/>
</dbReference>
<dbReference type="PROSITE" id="PS51352">
    <property type="entry name" value="THIOREDOXIN_2"/>
    <property type="match status" value="1"/>
</dbReference>
<dbReference type="Pfam" id="PF00085">
    <property type="entry name" value="Thioredoxin"/>
    <property type="match status" value="1"/>
</dbReference>
<dbReference type="InterPro" id="IPR017937">
    <property type="entry name" value="Thioredoxin_CS"/>
</dbReference>
<feature type="domain" description="Thioredoxin" evidence="7">
    <location>
        <begin position="4"/>
        <end position="129"/>
    </location>
</feature>
<accession>A0ABQ4PY66</accession>
<evidence type="ECO:0000256" key="2">
    <source>
        <dbReference type="ARBA" id="ARBA00022448"/>
    </source>
</evidence>
<dbReference type="PRINTS" id="PR00421">
    <property type="entry name" value="THIOREDOXIN"/>
</dbReference>
<reference evidence="8" key="1">
    <citation type="submission" date="2021-05" db="EMBL/GenBank/DDBJ databases">
        <authorList>
            <person name="Tanabe Y."/>
        </authorList>
    </citation>
    <scope>NUCLEOTIDE SEQUENCE</scope>
    <source>
        <strain evidence="8">BOTRYCO-1</strain>
    </source>
</reference>
<evidence type="ECO:0000313" key="9">
    <source>
        <dbReference type="Proteomes" id="UP001161064"/>
    </source>
</evidence>
<keyword evidence="3" id="KW-0249">Electron transport</keyword>
<sequence length="307" mass="32482">MALIGLGTPKPSAQAASDANGLIKDSSDQSFKVDVIDASMQTPVLVDFWAPWCGPCRTLTPILEKVVRAAKGKIRLVKINIDAHPAIAGQLRVQSIPAVFAFDKGRPVDGFMGAQPESQIKALVDRLVGSQPTGLDEHLAAAKESLDLGDLGGAAQSYAQAAALDPENPKALAGLARVYVLGGDLEKAKELLATVPTDKTKDSDVMSVQAQIDLMGEVATAGELAPLAAAVAQAPDDLNARFELAKAYIAAGAYADGVEQLLFIINRERDWQENAARMQLLKVFDAAGPLSDVTRNGRRRLSSILFS</sequence>
<organism evidence="8 9">
    <name type="scientific">Candidatus Phycosocius spiralis</name>
    <dbReference type="NCBI Taxonomy" id="2815099"/>
    <lineage>
        <taxon>Bacteria</taxon>
        <taxon>Pseudomonadati</taxon>
        <taxon>Pseudomonadota</taxon>
        <taxon>Alphaproteobacteria</taxon>
        <taxon>Caulobacterales</taxon>
        <taxon>Caulobacterales incertae sedis</taxon>
        <taxon>Candidatus Phycosocius</taxon>
    </lineage>
</organism>
<comment type="caution">
    <text evidence="8">The sequence shown here is derived from an EMBL/GenBank/DDBJ whole genome shotgun (WGS) entry which is preliminary data.</text>
</comment>
<dbReference type="PANTHER" id="PTHR45663:SF11">
    <property type="entry name" value="GEO12009P1"/>
    <property type="match status" value="1"/>
</dbReference>
<dbReference type="PROSITE" id="PS00194">
    <property type="entry name" value="THIOREDOXIN_1"/>
    <property type="match status" value="1"/>
</dbReference>
<comment type="similarity">
    <text evidence="1">Belongs to the thioredoxin family.</text>
</comment>
<protein>
    <recommendedName>
        <fullName evidence="6">Thioredoxin</fullName>
    </recommendedName>
</protein>
<gene>
    <name evidence="8" type="ORF">PsB1_2175</name>
</gene>
<evidence type="ECO:0000256" key="4">
    <source>
        <dbReference type="ARBA" id="ARBA00023157"/>
    </source>
</evidence>
<dbReference type="CDD" id="cd02956">
    <property type="entry name" value="ybbN"/>
    <property type="match status" value="1"/>
</dbReference>
<keyword evidence="5" id="KW-0676">Redox-active center</keyword>
<dbReference type="SUPFAM" id="SSF52833">
    <property type="entry name" value="Thioredoxin-like"/>
    <property type="match status" value="1"/>
</dbReference>
<evidence type="ECO:0000256" key="6">
    <source>
        <dbReference type="NCBIfam" id="TIGR01068"/>
    </source>
</evidence>
<keyword evidence="2" id="KW-0813">Transport</keyword>
<evidence type="ECO:0000259" key="7">
    <source>
        <dbReference type="PROSITE" id="PS51352"/>
    </source>
</evidence>
<keyword evidence="9" id="KW-1185">Reference proteome</keyword>
<dbReference type="InterPro" id="IPR036249">
    <property type="entry name" value="Thioredoxin-like_sf"/>
</dbReference>
<evidence type="ECO:0000256" key="5">
    <source>
        <dbReference type="ARBA" id="ARBA00023284"/>
    </source>
</evidence>
<dbReference type="Pfam" id="PF14561">
    <property type="entry name" value="TPR_20"/>
    <property type="match status" value="1"/>
</dbReference>
<dbReference type="Pfam" id="PF14559">
    <property type="entry name" value="TPR_19"/>
    <property type="match status" value="1"/>
</dbReference>
<dbReference type="EMBL" id="BPFZ01000017">
    <property type="protein sequence ID" value="GIU68021.1"/>
    <property type="molecule type" value="Genomic_DNA"/>
</dbReference>
<dbReference type="InterPro" id="IPR005746">
    <property type="entry name" value="Thioredoxin"/>
</dbReference>
<dbReference type="PANTHER" id="PTHR45663">
    <property type="entry name" value="GEO12009P1"/>
    <property type="match status" value="1"/>
</dbReference>